<sequence>MKKTIYLWVAIGEMFVGSAQAQEIFLQGGTQGAGIGAAVSFNSMLGAHIDFNAINLSHDFSFGGNRYQDDIRLRQGGIYADIFPLRGSGFRTTAGARFTDDELSGTSVPTNGTYTFAGRELRALPGMYAVAKARYPTVMPYFGIGYGHRPGSKGFGFIADIGVAYGIPKSSYTLSPQLAAKVGPVNSQLITTNGLQELRREMSRYRWYPVIQIGVSYRF</sequence>
<dbReference type="EMBL" id="CAUDLI010000006">
    <property type="protein sequence ID" value="CAJ0887563.1"/>
    <property type="molecule type" value="Genomic_DNA"/>
</dbReference>
<dbReference type="Proteomes" id="UP001190491">
    <property type="component" value="Unassembled WGS sequence"/>
</dbReference>
<evidence type="ECO:0000313" key="1">
    <source>
        <dbReference type="EMBL" id="CAJ0880031.1"/>
    </source>
</evidence>
<evidence type="ECO:0000313" key="4">
    <source>
        <dbReference type="Proteomes" id="UP001190491"/>
    </source>
</evidence>
<dbReference type="AlphaFoldDB" id="A0AAD2C1R7"/>
<reference evidence="1 3" key="1">
    <citation type="submission" date="2023-07" db="EMBL/GenBank/DDBJ databases">
        <authorList>
            <person name="Peeters C."/>
        </authorList>
    </citation>
    <scope>NUCLEOTIDE SEQUENCE</scope>
    <source>
        <strain evidence="2 3">LMG 32965</strain>
        <strain evidence="1">R-77567</strain>
    </source>
</reference>
<comment type="caution">
    <text evidence="1">The sequence shown here is derived from an EMBL/GenBank/DDBJ whole genome shotgun (WGS) entry which is preliminary data.</text>
</comment>
<evidence type="ECO:0000313" key="2">
    <source>
        <dbReference type="EMBL" id="CAJ0887563.1"/>
    </source>
</evidence>
<gene>
    <name evidence="2" type="ORF">R77564_03218</name>
    <name evidence="1" type="ORF">R77567_03262</name>
</gene>
<dbReference type="Gene3D" id="2.40.160.170">
    <property type="match status" value="1"/>
</dbReference>
<dbReference type="EMBL" id="CAUDKO010000006">
    <property type="protein sequence ID" value="CAJ0880031.1"/>
    <property type="molecule type" value="Genomic_DNA"/>
</dbReference>
<dbReference type="RefSeq" id="WP_206272442.1">
    <property type="nucleotide sequence ID" value="NZ_CAUDKO010000006.1"/>
</dbReference>
<name>A0AAD2C1R7_9RALS</name>
<evidence type="ECO:0000313" key="3">
    <source>
        <dbReference type="Proteomes" id="UP001189792"/>
    </source>
</evidence>
<accession>A0AAD2C1R7</accession>
<organism evidence="1 4">
    <name type="scientific">Ralstonia flatus</name>
    <dbReference type="NCBI Taxonomy" id="3058601"/>
    <lineage>
        <taxon>Bacteria</taxon>
        <taxon>Pseudomonadati</taxon>
        <taxon>Pseudomonadota</taxon>
        <taxon>Betaproteobacteria</taxon>
        <taxon>Burkholderiales</taxon>
        <taxon>Burkholderiaceae</taxon>
        <taxon>Ralstonia</taxon>
    </lineage>
</organism>
<proteinExistence type="predicted"/>
<dbReference type="Proteomes" id="UP001189792">
    <property type="component" value="Unassembled WGS sequence"/>
</dbReference>
<keyword evidence="3" id="KW-1185">Reference proteome</keyword>
<protein>
    <submittedName>
        <fullName evidence="1">Uncharacterized protein</fullName>
    </submittedName>
</protein>